<evidence type="ECO:0000256" key="7">
    <source>
        <dbReference type="ARBA" id="ARBA00023014"/>
    </source>
</evidence>
<evidence type="ECO:0000256" key="3">
    <source>
        <dbReference type="ARBA" id="ARBA00022714"/>
    </source>
</evidence>
<dbReference type="Gene3D" id="3.40.50.80">
    <property type="entry name" value="Nucleotide-binding domain of ferredoxin-NADP reductase (FNR) module"/>
    <property type="match status" value="1"/>
</dbReference>
<reference evidence="10" key="1">
    <citation type="submission" date="2023-03" db="EMBL/GenBank/DDBJ databases">
        <title>Actinoallomurus iriomotensis NBRC 103681.</title>
        <authorList>
            <person name="Ichikawa N."/>
            <person name="Sato H."/>
            <person name="Tonouchi N."/>
        </authorList>
    </citation>
    <scope>NUCLEOTIDE SEQUENCE</scope>
    <source>
        <strain evidence="10">NBRC 103681</strain>
    </source>
</reference>
<dbReference type="GO" id="GO:0046872">
    <property type="term" value="F:metal ion binding"/>
    <property type="evidence" value="ECO:0007669"/>
    <property type="project" value="UniProtKB-KW"/>
</dbReference>
<keyword evidence="3" id="KW-0001">2Fe-2S</keyword>
<dbReference type="PANTHER" id="PTHR47354">
    <property type="entry name" value="NADH OXIDOREDUCTASE HCR"/>
    <property type="match status" value="1"/>
</dbReference>
<evidence type="ECO:0000313" key="11">
    <source>
        <dbReference type="Proteomes" id="UP001165135"/>
    </source>
</evidence>
<dbReference type="PROSITE" id="PS51085">
    <property type="entry name" value="2FE2S_FER_2"/>
    <property type="match status" value="1"/>
</dbReference>
<keyword evidence="7" id="KW-0411">Iron-sulfur</keyword>
<comment type="cofactor">
    <cofactor evidence="1">
        <name>FAD</name>
        <dbReference type="ChEBI" id="CHEBI:57692"/>
    </cofactor>
</comment>
<dbReference type="CDD" id="cd06185">
    <property type="entry name" value="PDR_like"/>
    <property type="match status" value="1"/>
</dbReference>
<organism evidence="10 11">
    <name type="scientific">Actinoallomurus iriomotensis</name>
    <dbReference type="NCBI Taxonomy" id="478107"/>
    <lineage>
        <taxon>Bacteria</taxon>
        <taxon>Bacillati</taxon>
        <taxon>Actinomycetota</taxon>
        <taxon>Actinomycetes</taxon>
        <taxon>Streptosporangiales</taxon>
        <taxon>Thermomonosporaceae</taxon>
        <taxon>Actinoallomurus</taxon>
    </lineage>
</organism>
<name>A0A9W6VSQ7_9ACTN</name>
<keyword evidence="2" id="KW-0285">Flavoprotein</keyword>
<protein>
    <submittedName>
        <fullName evidence="10">Ferredoxin</fullName>
    </submittedName>
</protein>
<dbReference type="Pfam" id="PF00111">
    <property type="entry name" value="Fer2"/>
    <property type="match status" value="1"/>
</dbReference>
<comment type="caution">
    <text evidence="10">The sequence shown here is derived from an EMBL/GenBank/DDBJ whole genome shotgun (WGS) entry which is preliminary data.</text>
</comment>
<dbReference type="CDD" id="cd00207">
    <property type="entry name" value="fer2"/>
    <property type="match status" value="1"/>
</dbReference>
<evidence type="ECO:0000256" key="6">
    <source>
        <dbReference type="ARBA" id="ARBA00023004"/>
    </source>
</evidence>
<sequence length="309" mass="32805">MLTLRLHQLTWLAEGVVRLEFTDPRGARLPAWEPGAHLSLRLPGGLAREYSLCGDPADRTRYAVAVQREKNSRGGSACVHERLRVGDLIEVDGPKNNFALEDAAAHLLIAGGIGITPIKAMAESLAARGAPWRLFYCGTTRARMAFTEELAGLGDVVLHADDEAGGPPDLAGVLRDLPSGTLVYCCGPEPLLRAVETGLPDSSSLRVERFRAPEAPKAGGDTAFTVTCGRSGGTFTVEPGVSILKTLRTGGMDLPSSCEEGICGTCETRVLAGEPDHRDFLLTEAEKAAGGSMMLCVSRSRSPELVLDL</sequence>
<dbReference type="GO" id="GO:0051537">
    <property type="term" value="F:2 iron, 2 sulfur cluster binding"/>
    <property type="evidence" value="ECO:0007669"/>
    <property type="project" value="UniProtKB-KW"/>
</dbReference>
<dbReference type="PRINTS" id="PR00409">
    <property type="entry name" value="PHDIOXRDTASE"/>
</dbReference>
<dbReference type="InterPro" id="IPR006058">
    <property type="entry name" value="2Fe2S_fd_BS"/>
</dbReference>
<keyword evidence="6" id="KW-0408">Iron</keyword>
<dbReference type="EMBL" id="BSTJ01000008">
    <property type="protein sequence ID" value="GLY77767.1"/>
    <property type="molecule type" value="Genomic_DNA"/>
</dbReference>
<dbReference type="PROSITE" id="PS51384">
    <property type="entry name" value="FAD_FR"/>
    <property type="match status" value="1"/>
</dbReference>
<evidence type="ECO:0000256" key="2">
    <source>
        <dbReference type="ARBA" id="ARBA00022630"/>
    </source>
</evidence>
<proteinExistence type="predicted"/>
<evidence type="ECO:0000259" key="8">
    <source>
        <dbReference type="PROSITE" id="PS51085"/>
    </source>
</evidence>
<evidence type="ECO:0000256" key="5">
    <source>
        <dbReference type="ARBA" id="ARBA00023002"/>
    </source>
</evidence>
<dbReference type="RefSeq" id="WP_285627788.1">
    <property type="nucleotide sequence ID" value="NZ_BSTJ01000008.1"/>
</dbReference>
<accession>A0A9W6VSQ7</accession>
<evidence type="ECO:0000313" key="10">
    <source>
        <dbReference type="EMBL" id="GLY77767.1"/>
    </source>
</evidence>
<dbReference type="SUPFAM" id="SSF52343">
    <property type="entry name" value="Ferredoxin reductase-like, C-terminal NADP-linked domain"/>
    <property type="match status" value="1"/>
</dbReference>
<keyword evidence="4" id="KW-0479">Metal-binding</keyword>
<dbReference type="SUPFAM" id="SSF63380">
    <property type="entry name" value="Riboflavin synthase domain-like"/>
    <property type="match status" value="1"/>
</dbReference>
<dbReference type="InterPro" id="IPR001041">
    <property type="entry name" value="2Fe-2S_ferredoxin-type"/>
</dbReference>
<feature type="domain" description="2Fe-2S ferredoxin-type" evidence="8">
    <location>
        <begin position="222"/>
        <end position="309"/>
    </location>
</feature>
<dbReference type="InterPro" id="IPR036010">
    <property type="entry name" value="2Fe-2S_ferredoxin-like_sf"/>
</dbReference>
<dbReference type="SUPFAM" id="SSF54292">
    <property type="entry name" value="2Fe-2S ferredoxin-like"/>
    <property type="match status" value="1"/>
</dbReference>
<dbReference type="InterPro" id="IPR017938">
    <property type="entry name" value="Riboflavin_synthase-like_b-brl"/>
</dbReference>
<dbReference type="PANTHER" id="PTHR47354:SF1">
    <property type="entry name" value="CARNITINE MONOOXYGENASE REDUCTASE SUBUNIT"/>
    <property type="match status" value="1"/>
</dbReference>
<dbReference type="InterPro" id="IPR050415">
    <property type="entry name" value="MRET"/>
</dbReference>
<dbReference type="GO" id="GO:0016491">
    <property type="term" value="F:oxidoreductase activity"/>
    <property type="evidence" value="ECO:0007669"/>
    <property type="project" value="UniProtKB-KW"/>
</dbReference>
<dbReference type="PROSITE" id="PS00197">
    <property type="entry name" value="2FE2S_FER_1"/>
    <property type="match status" value="1"/>
</dbReference>
<gene>
    <name evidence="10" type="ORF">Airi01_060340</name>
</gene>
<evidence type="ECO:0000256" key="1">
    <source>
        <dbReference type="ARBA" id="ARBA00001974"/>
    </source>
</evidence>
<dbReference type="AlphaFoldDB" id="A0A9W6VSQ7"/>
<dbReference type="Proteomes" id="UP001165135">
    <property type="component" value="Unassembled WGS sequence"/>
</dbReference>
<dbReference type="InterPro" id="IPR017927">
    <property type="entry name" value="FAD-bd_FR_type"/>
</dbReference>
<keyword evidence="5" id="KW-0560">Oxidoreductase</keyword>
<dbReference type="InterPro" id="IPR039261">
    <property type="entry name" value="FNR_nucleotide-bd"/>
</dbReference>
<dbReference type="Gene3D" id="3.10.20.30">
    <property type="match status" value="1"/>
</dbReference>
<evidence type="ECO:0000256" key="4">
    <source>
        <dbReference type="ARBA" id="ARBA00022723"/>
    </source>
</evidence>
<dbReference type="InterPro" id="IPR012675">
    <property type="entry name" value="Beta-grasp_dom_sf"/>
</dbReference>
<dbReference type="Gene3D" id="2.40.30.10">
    <property type="entry name" value="Translation factors"/>
    <property type="match status" value="1"/>
</dbReference>
<evidence type="ECO:0000259" key="9">
    <source>
        <dbReference type="PROSITE" id="PS51384"/>
    </source>
</evidence>
<feature type="domain" description="FAD-binding FR-type" evidence="9">
    <location>
        <begin position="1"/>
        <end position="101"/>
    </location>
</feature>